<evidence type="ECO:0000313" key="2">
    <source>
        <dbReference type="Proteomes" id="UP000789860"/>
    </source>
</evidence>
<organism evidence="1 2">
    <name type="scientific">Scutellospora calospora</name>
    <dbReference type="NCBI Taxonomy" id="85575"/>
    <lineage>
        <taxon>Eukaryota</taxon>
        <taxon>Fungi</taxon>
        <taxon>Fungi incertae sedis</taxon>
        <taxon>Mucoromycota</taxon>
        <taxon>Glomeromycotina</taxon>
        <taxon>Glomeromycetes</taxon>
        <taxon>Diversisporales</taxon>
        <taxon>Gigasporaceae</taxon>
        <taxon>Scutellospora</taxon>
    </lineage>
</organism>
<reference evidence="1" key="1">
    <citation type="submission" date="2021-06" db="EMBL/GenBank/DDBJ databases">
        <authorList>
            <person name="Kallberg Y."/>
            <person name="Tangrot J."/>
            <person name="Rosling A."/>
        </authorList>
    </citation>
    <scope>NUCLEOTIDE SEQUENCE</scope>
    <source>
        <strain evidence="1">AU212A</strain>
    </source>
</reference>
<feature type="non-terminal residue" evidence="1">
    <location>
        <position position="66"/>
    </location>
</feature>
<accession>A0ACA9LYP4</accession>
<dbReference type="Proteomes" id="UP000789860">
    <property type="component" value="Unassembled WGS sequence"/>
</dbReference>
<keyword evidence="2" id="KW-1185">Reference proteome</keyword>
<dbReference type="EMBL" id="CAJVPM010008066">
    <property type="protein sequence ID" value="CAG8551632.1"/>
    <property type="molecule type" value="Genomic_DNA"/>
</dbReference>
<sequence>MYHPVIEVTYLLDPKFVSCNLEEDGMSIISNFLEQYYLDDAEKIYTQILQYKSQTGLFQNQLVWKT</sequence>
<comment type="caution">
    <text evidence="1">The sequence shown here is derived from an EMBL/GenBank/DDBJ whole genome shotgun (WGS) entry which is preliminary data.</text>
</comment>
<name>A0ACA9LYP4_9GLOM</name>
<gene>
    <name evidence="1" type="ORF">SCALOS_LOCUS5201</name>
</gene>
<protein>
    <submittedName>
        <fullName evidence="1">5295_t:CDS:1</fullName>
    </submittedName>
</protein>
<evidence type="ECO:0000313" key="1">
    <source>
        <dbReference type="EMBL" id="CAG8551632.1"/>
    </source>
</evidence>
<proteinExistence type="predicted"/>